<keyword evidence="2" id="KW-1185">Reference proteome</keyword>
<proteinExistence type="predicted"/>
<feature type="non-terminal residue" evidence="1">
    <location>
        <position position="81"/>
    </location>
</feature>
<dbReference type="RefSeq" id="WP_301870088.1">
    <property type="nucleotide sequence ID" value="NZ_JAUKNN010000050.1"/>
</dbReference>
<dbReference type="Proteomes" id="UP001174315">
    <property type="component" value="Unassembled WGS sequence"/>
</dbReference>
<reference evidence="1" key="1">
    <citation type="submission" date="2023-07" db="EMBL/GenBank/DDBJ databases">
        <title>Stenotrophomonas isolates from soil.</title>
        <authorList>
            <person name="Sharma V."/>
            <person name="Zur-Pinska J."/>
            <person name="Hay A.G."/>
        </authorList>
    </citation>
    <scope>NUCLEOTIDE SEQUENCE</scope>
    <source>
        <strain evidence="1">C2</strain>
    </source>
</reference>
<name>A0ABT8QHM4_9GAMM</name>
<comment type="caution">
    <text evidence="1">The sequence shown here is derived from an EMBL/GenBank/DDBJ whole genome shotgun (WGS) entry which is preliminary data.</text>
</comment>
<dbReference type="EMBL" id="JAUKNN010000050">
    <property type="protein sequence ID" value="MDN8671026.1"/>
    <property type="molecule type" value="Genomic_DNA"/>
</dbReference>
<evidence type="ECO:0000313" key="2">
    <source>
        <dbReference type="Proteomes" id="UP001174315"/>
    </source>
</evidence>
<accession>A0ABT8QHM4</accession>
<protein>
    <submittedName>
        <fullName evidence="1">Uncharacterized protein</fullName>
    </submittedName>
</protein>
<sequence>MLFDDYRNIDFDEFYPRKAWMDVPTDFEIIDWISSMHGMDPRVDQGRHLPTAAGICRRRGGSGCGGVSAMDGATELTWTYL</sequence>
<organism evidence="1 2">
    <name type="scientific">Stenotrophomonas indicatrix</name>
    <dbReference type="NCBI Taxonomy" id="2045451"/>
    <lineage>
        <taxon>Bacteria</taxon>
        <taxon>Pseudomonadati</taxon>
        <taxon>Pseudomonadota</taxon>
        <taxon>Gammaproteobacteria</taxon>
        <taxon>Lysobacterales</taxon>
        <taxon>Lysobacteraceae</taxon>
        <taxon>Stenotrophomonas</taxon>
    </lineage>
</organism>
<gene>
    <name evidence="1" type="ORF">Q0S36_16890</name>
</gene>
<evidence type="ECO:0000313" key="1">
    <source>
        <dbReference type="EMBL" id="MDN8671026.1"/>
    </source>
</evidence>